<feature type="domain" description="HAMP" evidence="8">
    <location>
        <begin position="336"/>
        <end position="388"/>
    </location>
</feature>
<keyword evidence="4" id="KW-0175">Coiled coil</keyword>
<organism evidence="9 10">
    <name type="scientific">Bosea massiliensis</name>
    <dbReference type="NCBI Taxonomy" id="151419"/>
    <lineage>
        <taxon>Bacteria</taxon>
        <taxon>Pseudomonadati</taxon>
        <taxon>Pseudomonadota</taxon>
        <taxon>Alphaproteobacteria</taxon>
        <taxon>Hyphomicrobiales</taxon>
        <taxon>Boseaceae</taxon>
        <taxon>Bosea</taxon>
    </lineage>
</organism>
<dbReference type="Gene3D" id="1.10.287.950">
    <property type="entry name" value="Methyl-accepting chemotaxis protein"/>
    <property type="match status" value="1"/>
</dbReference>
<sequence>MRLTIKAKLAATFGVVIALSMAAGGLAYVKLSNMTETQQELVTWTQRLNALGDIAEHVSNSVRAEKNAVMASDDKDIAGFIATAGELRQAAMKRKDELAQIADEEGKRRIAEIVAKANRFASAQDETLAFAKLNSNNRATQAWLSETVPLIQGVTATTNPVIAQVTRPDASAELLRAGLGFQEARLEWIRMTRTAALSFNMASVAEIEKLNVDIQQQAAQVRARLAKSAAELAAFDIPTTAMVAAFDKGIVSVLKTVAIAAEAGTIKATTASLTTGRDAAAALTKTLEDYAHHVEKAAGEAAATAAEAAAFAKQLLLGILGLSLLIAVVAATWIALSISRGLSSAVGLANAVAIGDLSQTITVKSNDEIGDLVTSLNTMTANLNATAAVADAIASGDLTVAAKPLSDKDTLGISLENMVIKLREVVGQVTSAAENMSAGSQELSASAEQLSQGSTEQASSTEEASSSMEEMAANVKQNAENAQTTEKMAAQSSRDAEASGVAVGKAVEAMQTIAQKINIVQEIARQTDLLALNAAVEAARAGEHGKGFAVVASEVRKLAERSQAAAAEIGTLSTDTVKVAQEAGSMLAKLVPDIKKTAELVEEITAACREQDVGSTQINQAIQQLDKVTQQNAAASEEVSATSEELAAQAEQLQNTIAFFRLDERAGAVEIAQPVAKAVKQLRGKGATMAAAIQPRKPAAAKPARKAAAGGFSFDLADGGDQDDAAFHRN</sequence>
<dbReference type="Pfam" id="PF12729">
    <property type="entry name" value="4HB_MCP_1"/>
    <property type="match status" value="1"/>
</dbReference>
<keyword evidence="6" id="KW-0472">Membrane</keyword>
<dbReference type="Proteomes" id="UP001596060">
    <property type="component" value="Unassembled WGS sequence"/>
</dbReference>
<proteinExistence type="inferred from homology"/>
<evidence type="ECO:0000256" key="4">
    <source>
        <dbReference type="SAM" id="Coils"/>
    </source>
</evidence>
<evidence type="ECO:0000259" key="8">
    <source>
        <dbReference type="PROSITE" id="PS50885"/>
    </source>
</evidence>
<keyword evidence="10" id="KW-1185">Reference proteome</keyword>
<keyword evidence="6" id="KW-0812">Transmembrane</keyword>
<reference evidence="10" key="1">
    <citation type="journal article" date="2019" name="Int. J. Syst. Evol. Microbiol.">
        <title>The Global Catalogue of Microorganisms (GCM) 10K type strain sequencing project: providing services to taxonomists for standard genome sequencing and annotation.</title>
        <authorList>
            <consortium name="The Broad Institute Genomics Platform"/>
            <consortium name="The Broad Institute Genome Sequencing Center for Infectious Disease"/>
            <person name="Wu L."/>
            <person name="Ma J."/>
        </authorList>
    </citation>
    <scope>NUCLEOTIDE SEQUENCE [LARGE SCALE GENOMIC DNA]</scope>
    <source>
        <strain evidence="10">CCUG 43117</strain>
    </source>
</reference>
<feature type="region of interest" description="Disordered" evidence="5">
    <location>
        <begin position="711"/>
        <end position="730"/>
    </location>
</feature>
<evidence type="ECO:0000256" key="5">
    <source>
        <dbReference type="SAM" id="MobiDB-lite"/>
    </source>
</evidence>
<feature type="domain" description="Methyl-accepting transducer" evidence="7">
    <location>
        <begin position="432"/>
        <end position="647"/>
    </location>
</feature>
<keyword evidence="3" id="KW-0807">Transducer</keyword>
<comment type="similarity">
    <text evidence="2">Belongs to the methyl-accepting chemotaxis (MCP) protein family.</text>
</comment>
<dbReference type="InterPro" id="IPR003660">
    <property type="entry name" value="HAMP_dom"/>
</dbReference>
<gene>
    <name evidence="9" type="ORF">ACFPN9_23495</name>
</gene>
<accession>A0ABW0P7D8</accession>
<feature type="compositionally biased region" description="Polar residues" evidence="5">
    <location>
        <begin position="437"/>
        <end position="450"/>
    </location>
</feature>
<keyword evidence="6" id="KW-1133">Transmembrane helix</keyword>
<dbReference type="PANTHER" id="PTHR43531">
    <property type="entry name" value="PROTEIN ICFG"/>
    <property type="match status" value="1"/>
</dbReference>
<dbReference type="PANTHER" id="PTHR43531:SF11">
    <property type="entry name" value="METHYL-ACCEPTING CHEMOTAXIS PROTEIN 3"/>
    <property type="match status" value="1"/>
</dbReference>
<feature type="compositionally biased region" description="Low complexity" evidence="5">
    <location>
        <begin position="451"/>
        <end position="473"/>
    </location>
</feature>
<dbReference type="PROSITE" id="PS50111">
    <property type="entry name" value="CHEMOTAXIS_TRANSDUC_2"/>
    <property type="match status" value="1"/>
</dbReference>
<evidence type="ECO:0000256" key="1">
    <source>
        <dbReference type="ARBA" id="ARBA00022500"/>
    </source>
</evidence>
<dbReference type="SUPFAM" id="SSF58104">
    <property type="entry name" value="Methyl-accepting chemotaxis protein (MCP) signaling domain"/>
    <property type="match status" value="1"/>
</dbReference>
<dbReference type="Gene3D" id="6.10.340.10">
    <property type="match status" value="1"/>
</dbReference>
<dbReference type="InterPro" id="IPR004089">
    <property type="entry name" value="MCPsignal_dom"/>
</dbReference>
<feature type="transmembrane region" description="Helical" evidence="6">
    <location>
        <begin position="315"/>
        <end position="336"/>
    </location>
</feature>
<dbReference type="CDD" id="cd06225">
    <property type="entry name" value="HAMP"/>
    <property type="match status" value="1"/>
</dbReference>
<keyword evidence="1" id="KW-0145">Chemotaxis</keyword>
<dbReference type="InterPro" id="IPR024478">
    <property type="entry name" value="HlyB_4HB_MCP"/>
</dbReference>
<feature type="region of interest" description="Disordered" evidence="5">
    <location>
        <begin position="437"/>
        <end position="496"/>
    </location>
</feature>
<name>A0ABW0P7D8_9HYPH</name>
<evidence type="ECO:0000313" key="10">
    <source>
        <dbReference type="Proteomes" id="UP001596060"/>
    </source>
</evidence>
<dbReference type="PROSITE" id="PS50885">
    <property type="entry name" value="HAMP"/>
    <property type="match status" value="1"/>
</dbReference>
<dbReference type="Pfam" id="PF00672">
    <property type="entry name" value="HAMP"/>
    <property type="match status" value="1"/>
</dbReference>
<comment type="caution">
    <text evidence="9">The sequence shown here is derived from an EMBL/GenBank/DDBJ whole genome shotgun (WGS) entry which is preliminary data.</text>
</comment>
<evidence type="ECO:0000256" key="6">
    <source>
        <dbReference type="SAM" id="Phobius"/>
    </source>
</evidence>
<protein>
    <submittedName>
        <fullName evidence="9">Methyl-accepting chemotaxis protein</fullName>
    </submittedName>
</protein>
<evidence type="ECO:0000259" key="7">
    <source>
        <dbReference type="PROSITE" id="PS50111"/>
    </source>
</evidence>
<dbReference type="InterPro" id="IPR051310">
    <property type="entry name" value="MCP_chemotaxis"/>
</dbReference>
<dbReference type="SMART" id="SM00283">
    <property type="entry name" value="MA"/>
    <property type="match status" value="1"/>
</dbReference>
<evidence type="ECO:0000313" key="9">
    <source>
        <dbReference type="EMBL" id="MFC5508211.1"/>
    </source>
</evidence>
<dbReference type="EMBL" id="JBHSLU010000082">
    <property type="protein sequence ID" value="MFC5508211.1"/>
    <property type="molecule type" value="Genomic_DNA"/>
</dbReference>
<feature type="compositionally biased region" description="Polar residues" evidence="5">
    <location>
        <begin position="475"/>
        <end position="493"/>
    </location>
</feature>
<evidence type="ECO:0000256" key="2">
    <source>
        <dbReference type="ARBA" id="ARBA00029447"/>
    </source>
</evidence>
<dbReference type="SMART" id="SM00304">
    <property type="entry name" value="HAMP"/>
    <property type="match status" value="1"/>
</dbReference>
<feature type="coiled-coil region" evidence="4">
    <location>
        <begin position="618"/>
        <end position="663"/>
    </location>
</feature>
<dbReference type="Pfam" id="PF00015">
    <property type="entry name" value="MCPsignal"/>
    <property type="match status" value="1"/>
</dbReference>
<dbReference type="RefSeq" id="WP_377817708.1">
    <property type="nucleotide sequence ID" value="NZ_JBHSLU010000082.1"/>
</dbReference>
<evidence type="ECO:0000256" key="3">
    <source>
        <dbReference type="PROSITE-ProRule" id="PRU00284"/>
    </source>
</evidence>